<comment type="caution">
    <text evidence="1">The sequence shown here is derived from an EMBL/GenBank/DDBJ whole genome shotgun (WGS) entry which is preliminary data.</text>
</comment>
<gene>
    <name evidence="1" type="ORF">NQ032_03380</name>
</gene>
<dbReference type="Pfam" id="PF05595">
    <property type="entry name" value="DUF771"/>
    <property type="match status" value="1"/>
</dbReference>
<evidence type="ECO:0000313" key="2">
    <source>
        <dbReference type="Proteomes" id="UP001204068"/>
    </source>
</evidence>
<evidence type="ECO:0000313" key="1">
    <source>
        <dbReference type="EMBL" id="MCQ9302660.1"/>
    </source>
</evidence>
<organism evidence="1 2">
    <name type="scientific">Mammaliicoccus sciuri</name>
    <name type="common">Staphylococcus sciuri</name>
    <dbReference type="NCBI Taxonomy" id="1296"/>
    <lineage>
        <taxon>Bacteria</taxon>
        <taxon>Bacillati</taxon>
        <taxon>Bacillota</taxon>
        <taxon>Bacilli</taxon>
        <taxon>Bacillales</taxon>
        <taxon>Staphylococcaceae</taxon>
        <taxon>Mammaliicoccus</taxon>
    </lineage>
</organism>
<dbReference type="EMBL" id="JANILD010000001">
    <property type="protein sequence ID" value="MCQ9302660.1"/>
    <property type="molecule type" value="Genomic_DNA"/>
</dbReference>
<dbReference type="AlphaFoldDB" id="A0AAW5LJ83"/>
<name>A0AAW5LJ83_MAMSC</name>
<dbReference type="Proteomes" id="UP001204068">
    <property type="component" value="Unassembled WGS sequence"/>
</dbReference>
<sequence length="103" mass="12596">MNTLLNIDLLNELIDQRVDEKLKELRNEQLPREMTMKELVAETGWSEYYIKKNIINRNYFRRKIEPFTTFSKNGRGKFSFDRRKMIEFIEEYKEEIIERAKNG</sequence>
<proteinExistence type="predicted"/>
<accession>A0AAW5LJ83</accession>
<protein>
    <submittedName>
        <fullName evidence="1">DUF771 domain-containing protein</fullName>
    </submittedName>
</protein>
<dbReference type="InterPro" id="IPR008489">
    <property type="entry name" value="DUF771"/>
</dbReference>
<reference evidence="1" key="1">
    <citation type="submission" date="2022-07" db="EMBL/GenBank/DDBJ databases">
        <title>Bacterial species isolated from the porcine tonsil microbiota.</title>
        <authorList>
            <person name="Oliveira I.M.F."/>
        </authorList>
    </citation>
    <scope>NUCLEOTIDE SEQUENCE</scope>
    <source>
        <strain evidence="1">8QC2O2</strain>
    </source>
</reference>
<dbReference type="RefSeq" id="WP_185160472.1">
    <property type="nucleotide sequence ID" value="NZ_CP048732.1"/>
</dbReference>